<dbReference type="PANTHER" id="PTHR47510">
    <property type="entry name" value="REVERSE TRANSCRIPTASE DOMAIN-CONTAINING PROTEIN"/>
    <property type="match status" value="1"/>
</dbReference>
<accession>A0AAD9VEU2</accession>
<comment type="caution">
    <text evidence="1">The sequence shown here is derived from an EMBL/GenBank/DDBJ whole genome shotgun (WGS) entry which is preliminary data.</text>
</comment>
<organism evidence="1 2">
    <name type="scientific">Acropora cervicornis</name>
    <name type="common">Staghorn coral</name>
    <dbReference type="NCBI Taxonomy" id="6130"/>
    <lineage>
        <taxon>Eukaryota</taxon>
        <taxon>Metazoa</taxon>
        <taxon>Cnidaria</taxon>
        <taxon>Anthozoa</taxon>
        <taxon>Hexacorallia</taxon>
        <taxon>Scleractinia</taxon>
        <taxon>Astrocoeniina</taxon>
        <taxon>Acroporidae</taxon>
        <taxon>Acropora</taxon>
    </lineage>
</organism>
<keyword evidence="2" id="KW-1185">Reference proteome</keyword>
<protein>
    <submittedName>
        <fullName evidence="1">115 kDa protein in type-1 retrotransposable element R1DM</fullName>
    </submittedName>
</protein>
<sequence length="128" mass="14267">MALANTATKLKTALTKQRIASTRETTSPDEIINAVSKLKTKYSEGIDGINVRVIKAYTDLLVAPLSNICNLSLSTGSVPDKLTISKVLPVYKSDDKTNFTNNRPISILPCFSQILENFMYHRVMERPY</sequence>
<reference evidence="1" key="2">
    <citation type="journal article" date="2023" name="Science">
        <title>Genomic signatures of disease resistance in endangered staghorn corals.</title>
        <authorList>
            <person name="Vollmer S.V."/>
            <person name="Selwyn J.D."/>
            <person name="Despard B.A."/>
            <person name="Roesel C.L."/>
        </authorList>
    </citation>
    <scope>NUCLEOTIDE SEQUENCE</scope>
    <source>
        <strain evidence="1">K2</strain>
    </source>
</reference>
<evidence type="ECO:0000313" key="2">
    <source>
        <dbReference type="Proteomes" id="UP001249851"/>
    </source>
</evidence>
<gene>
    <name evidence="1" type="ORF">P5673_003386</name>
</gene>
<evidence type="ECO:0000313" key="1">
    <source>
        <dbReference type="EMBL" id="KAK2571968.1"/>
    </source>
</evidence>
<proteinExistence type="predicted"/>
<name>A0AAD9VEU2_ACRCE</name>
<dbReference type="PANTHER" id="PTHR47510:SF3">
    <property type="entry name" value="ENDO_EXONUCLEASE_PHOSPHATASE DOMAIN-CONTAINING PROTEIN"/>
    <property type="match status" value="1"/>
</dbReference>
<dbReference type="Proteomes" id="UP001249851">
    <property type="component" value="Unassembled WGS sequence"/>
</dbReference>
<reference evidence="1" key="1">
    <citation type="journal article" date="2023" name="G3 (Bethesda)">
        <title>Whole genome assembly and annotation of the endangered Caribbean coral Acropora cervicornis.</title>
        <authorList>
            <person name="Selwyn J.D."/>
            <person name="Vollmer S.V."/>
        </authorList>
    </citation>
    <scope>NUCLEOTIDE SEQUENCE</scope>
    <source>
        <strain evidence="1">K2</strain>
    </source>
</reference>
<dbReference type="EMBL" id="JARQWQ010000005">
    <property type="protein sequence ID" value="KAK2571968.1"/>
    <property type="molecule type" value="Genomic_DNA"/>
</dbReference>
<dbReference type="AlphaFoldDB" id="A0AAD9VEU2"/>